<dbReference type="AlphaFoldDB" id="A0A9P4J244"/>
<dbReference type="PANTHER" id="PTHR28244:SF1">
    <property type="entry name" value="RNA POLYMERASE I-SPECIFIC TRANSCRIPTION INITIATION FACTOR RRN11"/>
    <property type="match status" value="1"/>
</dbReference>
<dbReference type="PANTHER" id="PTHR28244">
    <property type="entry name" value="RNA POLYMERASE I-SPECIFIC TRANSCRIPTION INITIATION FACTOR RRN11"/>
    <property type="match status" value="1"/>
</dbReference>
<dbReference type="Pfam" id="PF04090">
    <property type="entry name" value="Rrn11"/>
    <property type="match status" value="1"/>
</dbReference>
<reference evidence="2" key="1">
    <citation type="journal article" date="2020" name="Stud. Mycol.">
        <title>101 Dothideomycetes genomes: a test case for predicting lifestyles and emergence of pathogens.</title>
        <authorList>
            <person name="Haridas S."/>
            <person name="Albert R."/>
            <person name="Binder M."/>
            <person name="Bloem J."/>
            <person name="Labutti K."/>
            <person name="Salamov A."/>
            <person name="Andreopoulos B."/>
            <person name="Baker S."/>
            <person name="Barry K."/>
            <person name="Bills G."/>
            <person name="Bluhm B."/>
            <person name="Cannon C."/>
            <person name="Castanera R."/>
            <person name="Culley D."/>
            <person name="Daum C."/>
            <person name="Ezra D."/>
            <person name="Gonzalez J."/>
            <person name="Henrissat B."/>
            <person name="Kuo A."/>
            <person name="Liang C."/>
            <person name="Lipzen A."/>
            <person name="Lutzoni F."/>
            <person name="Magnuson J."/>
            <person name="Mondo S."/>
            <person name="Nolan M."/>
            <person name="Ohm R."/>
            <person name="Pangilinan J."/>
            <person name="Park H.-J."/>
            <person name="Ramirez L."/>
            <person name="Alfaro M."/>
            <person name="Sun H."/>
            <person name="Tritt A."/>
            <person name="Yoshinaga Y."/>
            <person name="Zwiers L.-H."/>
            <person name="Turgeon B."/>
            <person name="Goodwin S."/>
            <person name="Spatafora J."/>
            <person name="Crous P."/>
            <person name="Grigoriev I."/>
        </authorList>
    </citation>
    <scope>NUCLEOTIDE SEQUENCE</scope>
    <source>
        <strain evidence="2">CBS 260.36</strain>
    </source>
</reference>
<feature type="compositionally biased region" description="Polar residues" evidence="1">
    <location>
        <begin position="216"/>
        <end position="225"/>
    </location>
</feature>
<dbReference type="GO" id="GO:0042790">
    <property type="term" value="P:nucleolar large rRNA transcription by RNA polymerase I"/>
    <property type="evidence" value="ECO:0007669"/>
    <property type="project" value="TreeGrafter"/>
</dbReference>
<sequence length="383" mass="42166">MRAIGDFAPLWENSDSTSRSGGGDGGAHRGTKRLRRDSYDENAQVTSSQASSYLPREFVTGARRTDPHYVSGHEPGASLPSASFPHSAADKQRTSTSKRAIEDELASLNPPLYSHPRISSRDNSHNSLQRQHAAVMSTILHVSLQRGDFVRASQAFSTLLRVGSGVNALSIRSGGNWGIGAEILLRRRPQQKPPPRRRHRQDSTSSVDTNADDNDTSLSEPPSEANSILLSNLSAAKEYYESLILQYPFRKTAPHATDARTFYPPLFGLMIYEATLLAQQETPSSSLSTNDDDSSGRAVELRAARAIATRMDDLLASPPYDRFVPLLRLRGMVGLWIADLIEGDADEHDDDDDRPRSGAAERDRARVWFERCRKAGGDVPDDI</sequence>
<proteinExistence type="predicted"/>
<dbReference type="InterPro" id="IPR007224">
    <property type="entry name" value="TIF_Rrn11"/>
</dbReference>
<dbReference type="GO" id="GO:0001181">
    <property type="term" value="F:RNA polymerase I general transcription initiation factor activity"/>
    <property type="evidence" value="ECO:0007669"/>
    <property type="project" value="InterPro"/>
</dbReference>
<feature type="compositionally biased region" description="Basic residues" evidence="1">
    <location>
        <begin position="186"/>
        <end position="200"/>
    </location>
</feature>
<evidence type="ECO:0000256" key="1">
    <source>
        <dbReference type="SAM" id="MobiDB-lite"/>
    </source>
</evidence>
<organism evidence="2 3">
    <name type="scientific">Myriangium duriaei CBS 260.36</name>
    <dbReference type="NCBI Taxonomy" id="1168546"/>
    <lineage>
        <taxon>Eukaryota</taxon>
        <taxon>Fungi</taxon>
        <taxon>Dikarya</taxon>
        <taxon>Ascomycota</taxon>
        <taxon>Pezizomycotina</taxon>
        <taxon>Dothideomycetes</taxon>
        <taxon>Dothideomycetidae</taxon>
        <taxon>Myriangiales</taxon>
        <taxon>Myriangiaceae</taxon>
        <taxon>Myriangium</taxon>
    </lineage>
</organism>
<keyword evidence="3" id="KW-1185">Reference proteome</keyword>
<dbReference type="GO" id="GO:0001164">
    <property type="term" value="F:RNA polymerase I core promoter sequence-specific DNA binding"/>
    <property type="evidence" value="ECO:0007669"/>
    <property type="project" value="InterPro"/>
</dbReference>
<dbReference type="EMBL" id="ML996087">
    <property type="protein sequence ID" value="KAF2151870.1"/>
    <property type="molecule type" value="Genomic_DNA"/>
</dbReference>
<feature type="compositionally biased region" description="Polar residues" evidence="1">
    <location>
        <begin position="41"/>
        <end position="52"/>
    </location>
</feature>
<dbReference type="GO" id="GO:0017025">
    <property type="term" value="F:TBP-class protein binding"/>
    <property type="evidence" value="ECO:0007669"/>
    <property type="project" value="TreeGrafter"/>
</dbReference>
<dbReference type="InterPro" id="IPR053029">
    <property type="entry name" value="RNA_pol_I-specific_init_factor"/>
</dbReference>
<name>A0A9P4J244_9PEZI</name>
<accession>A0A9P4J244</accession>
<evidence type="ECO:0000313" key="3">
    <source>
        <dbReference type="Proteomes" id="UP000799439"/>
    </source>
</evidence>
<dbReference type="GO" id="GO:0070860">
    <property type="term" value="C:RNA polymerase I core factor complex"/>
    <property type="evidence" value="ECO:0007669"/>
    <property type="project" value="TreeGrafter"/>
</dbReference>
<feature type="region of interest" description="Disordered" evidence="1">
    <location>
        <begin position="185"/>
        <end position="225"/>
    </location>
</feature>
<feature type="region of interest" description="Disordered" evidence="1">
    <location>
        <begin position="1"/>
        <end position="98"/>
    </location>
</feature>
<protein>
    <submittedName>
        <fullName evidence="2">Uncharacterized protein</fullName>
    </submittedName>
</protein>
<gene>
    <name evidence="2" type="ORF">K461DRAFT_158409</name>
</gene>
<dbReference type="Proteomes" id="UP000799439">
    <property type="component" value="Unassembled WGS sequence"/>
</dbReference>
<comment type="caution">
    <text evidence="2">The sequence shown here is derived from an EMBL/GenBank/DDBJ whole genome shotgun (WGS) entry which is preliminary data.</text>
</comment>
<evidence type="ECO:0000313" key="2">
    <source>
        <dbReference type="EMBL" id="KAF2151870.1"/>
    </source>
</evidence>
<dbReference type="OrthoDB" id="2159786at2759"/>